<reference evidence="1" key="2">
    <citation type="journal article" date="2015" name="Data Brief">
        <title>Shoot transcriptome of the giant reed, Arundo donax.</title>
        <authorList>
            <person name="Barrero R.A."/>
            <person name="Guerrero F.D."/>
            <person name="Moolhuijzen P."/>
            <person name="Goolsby J.A."/>
            <person name="Tidwell J."/>
            <person name="Bellgard S.E."/>
            <person name="Bellgard M.I."/>
        </authorList>
    </citation>
    <scope>NUCLEOTIDE SEQUENCE</scope>
    <source>
        <tissue evidence="1">Shoot tissue taken approximately 20 cm above the soil surface</tissue>
    </source>
</reference>
<proteinExistence type="predicted"/>
<evidence type="ECO:0000313" key="1">
    <source>
        <dbReference type="EMBL" id="JAD58128.1"/>
    </source>
</evidence>
<protein>
    <submittedName>
        <fullName evidence="1">Uncharacterized protein</fullName>
    </submittedName>
</protein>
<dbReference type="AlphaFoldDB" id="A0A0A9B7M6"/>
<organism evidence="1">
    <name type="scientific">Arundo donax</name>
    <name type="common">Giant reed</name>
    <name type="synonym">Donax arundinaceus</name>
    <dbReference type="NCBI Taxonomy" id="35708"/>
    <lineage>
        <taxon>Eukaryota</taxon>
        <taxon>Viridiplantae</taxon>
        <taxon>Streptophyta</taxon>
        <taxon>Embryophyta</taxon>
        <taxon>Tracheophyta</taxon>
        <taxon>Spermatophyta</taxon>
        <taxon>Magnoliopsida</taxon>
        <taxon>Liliopsida</taxon>
        <taxon>Poales</taxon>
        <taxon>Poaceae</taxon>
        <taxon>PACMAD clade</taxon>
        <taxon>Arundinoideae</taxon>
        <taxon>Arundineae</taxon>
        <taxon>Arundo</taxon>
    </lineage>
</organism>
<dbReference type="EMBL" id="GBRH01239767">
    <property type="protein sequence ID" value="JAD58128.1"/>
    <property type="molecule type" value="Transcribed_RNA"/>
</dbReference>
<sequence>MQDVRPVVLGSPSYFRLSRSRFGISPQFHRSLPYHHSMHWHQIPGSPTSTCNTP</sequence>
<name>A0A0A9B7M6_ARUDO</name>
<accession>A0A0A9B7M6</accession>
<reference evidence="1" key="1">
    <citation type="submission" date="2014-09" db="EMBL/GenBank/DDBJ databases">
        <authorList>
            <person name="Magalhaes I.L.F."/>
            <person name="Oliveira U."/>
            <person name="Santos F.R."/>
            <person name="Vidigal T.H.D.A."/>
            <person name="Brescovit A.D."/>
            <person name="Santos A.J."/>
        </authorList>
    </citation>
    <scope>NUCLEOTIDE SEQUENCE</scope>
    <source>
        <tissue evidence="1">Shoot tissue taken approximately 20 cm above the soil surface</tissue>
    </source>
</reference>